<dbReference type="GO" id="GO:0008252">
    <property type="term" value="F:nucleotidase activity"/>
    <property type="evidence" value="ECO:0007669"/>
    <property type="project" value="InterPro"/>
</dbReference>
<dbReference type="InterPro" id="IPR036523">
    <property type="entry name" value="SurE-like_sf"/>
</dbReference>
<sequence length="200" mass="21199">MEEGNNKRGRILITNDDGIDAPGLRGLVSSLVNTNLFNIFVCAPDSEKSAVSHSITWLHPISAKQVHIHGTIASFSVSGTPADCASLGISKSLFPSVPHLVVSGINRGSNCGYHIVYSGTVAGAREAFFNNIPSISISYDWVEGKSNPQDFALAAQVCIPIINAVLVAIKKQSYPGRCFLNIDVPTNVANHKGLQANEAG</sequence>
<dbReference type="EMBL" id="BT147319">
    <property type="protein sequence ID" value="AFK47113.1"/>
    <property type="molecule type" value="mRNA"/>
</dbReference>
<feature type="domain" description="Survival protein SurE-like phosphatase/nucleotidase" evidence="4">
    <location>
        <begin position="11"/>
        <end position="194"/>
    </location>
</feature>
<dbReference type="InterPro" id="IPR002828">
    <property type="entry name" value="SurE-like_Pase/nucleotidase"/>
</dbReference>
<dbReference type="PANTHER" id="PTHR30457">
    <property type="entry name" value="5'-NUCLEOTIDASE SURE"/>
    <property type="match status" value="1"/>
</dbReference>
<dbReference type="AlphaFoldDB" id="I3T3M1"/>
<dbReference type="NCBIfam" id="TIGR00087">
    <property type="entry name" value="surE"/>
    <property type="match status" value="1"/>
</dbReference>
<dbReference type="SUPFAM" id="SSF64167">
    <property type="entry name" value="SurE-like"/>
    <property type="match status" value="1"/>
</dbReference>
<evidence type="ECO:0000313" key="5">
    <source>
        <dbReference type="EMBL" id="AFK47113.1"/>
    </source>
</evidence>
<proteinExistence type="evidence at transcript level"/>
<evidence type="ECO:0000256" key="1">
    <source>
        <dbReference type="ARBA" id="ARBA00011062"/>
    </source>
</evidence>
<name>I3T3M1_MEDTR</name>
<comment type="similarity">
    <text evidence="1">Belongs to the SurE nucleotidase family.</text>
</comment>
<evidence type="ECO:0000256" key="3">
    <source>
        <dbReference type="ARBA" id="ARBA00022801"/>
    </source>
</evidence>
<organism evidence="5">
    <name type="scientific">Medicago truncatula</name>
    <name type="common">Barrel medic</name>
    <name type="synonym">Medicago tribuloides</name>
    <dbReference type="NCBI Taxonomy" id="3880"/>
    <lineage>
        <taxon>Eukaryota</taxon>
        <taxon>Viridiplantae</taxon>
        <taxon>Streptophyta</taxon>
        <taxon>Embryophyta</taxon>
        <taxon>Tracheophyta</taxon>
        <taxon>Spermatophyta</taxon>
        <taxon>Magnoliopsida</taxon>
        <taxon>eudicotyledons</taxon>
        <taxon>Gunneridae</taxon>
        <taxon>Pentapetalae</taxon>
        <taxon>rosids</taxon>
        <taxon>fabids</taxon>
        <taxon>Fabales</taxon>
        <taxon>Fabaceae</taxon>
        <taxon>Papilionoideae</taxon>
        <taxon>50 kb inversion clade</taxon>
        <taxon>NPAAA clade</taxon>
        <taxon>Hologalegina</taxon>
        <taxon>IRL clade</taxon>
        <taxon>Trifolieae</taxon>
        <taxon>Medicago</taxon>
    </lineage>
</organism>
<dbReference type="ExpressionAtlas" id="I3T3M1">
    <property type="expression patterns" value="differential"/>
</dbReference>
<keyword evidence="3" id="KW-0378">Hydrolase</keyword>
<dbReference type="PANTHER" id="PTHR30457:SF0">
    <property type="entry name" value="PHOSPHATASE, PUTATIVE (AFU_ORTHOLOGUE AFUA_4G01070)-RELATED"/>
    <property type="match status" value="1"/>
</dbReference>
<accession>I3T3M1</accession>
<evidence type="ECO:0000259" key="4">
    <source>
        <dbReference type="Pfam" id="PF01975"/>
    </source>
</evidence>
<dbReference type="GO" id="GO:0046872">
    <property type="term" value="F:metal ion binding"/>
    <property type="evidence" value="ECO:0007669"/>
    <property type="project" value="UniProtKB-KW"/>
</dbReference>
<protein>
    <recommendedName>
        <fullName evidence="4">Survival protein SurE-like phosphatase/nucleotidase domain-containing protein</fullName>
    </recommendedName>
</protein>
<reference evidence="5" key="1">
    <citation type="submission" date="2012-05" db="EMBL/GenBank/DDBJ databases">
        <authorList>
            <person name="Krishnakumar V."/>
            <person name="Cheung F."/>
            <person name="Xiao Y."/>
            <person name="Chan A."/>
            <person name="Moskal W.A."/>
            <person name="Town C.D."/>
        </authorList>
    </citation>
    <scope>NUCLEOTIDE SEQUENCE</scope>
</reference>
<dbReference type="Pfam" id="PF01975">
    <property type="entry name" value="SurE"/>
    <property type="match status" value="1"/>
</dbReference>
<dbReference type="Gene3D" id="3.40.1210.10">
    <property type="entry name" value="Survival protein SurE-like phosphatase/nucleotidase"/>
    <property type="match status" value="1"/>
</dbReference>
<evidence type="ECO:0000256" key="2">
    <source>
        <dbReference type="ARBA" id="ARBA00022723"/>
    </source>
</evidence>
<keyword evidence="2" id="KW-0479">Metal-binding</keyword>
<dbReference type="InterPro" id="IPR030048">
    <property type="entry name" value="SurE"/>
</dbReference>